<evidence type="ECO:0000313" key="2">
    <source>
        <dbReference type="EMBL" id="KAA4088588.1"/>
    </source>
</evidence>
<dbReference type="Proteomes" id="UP000473905">
    <property type="component" value="Unassembled WGS sequence"/>
</dbReference>
<dbReference type="AlphaFoldDB" id="A0A5M5ELM3"/>
<reference evidence="2 3" key="1">
    <citation type="journal article" date="2019" name="Nat. Med.">
        <title>A library of human gut bacterial isolates paired with longitudinal multiomics data enables mechanistic microbiome research.</title>
        <authorList>
            <person name="Poyet M."/>
            <person name="Groussin M."/>
            <person name="Gibbons S.M."/>
            <person name="Avila-Pacheco J."/>
            <person name="Jiang X."/>
            <person name="Kearney S.M."/>
            <person name="Perrotta A.R."/>
            <person name="Berdy B."/>
            <person name="Zhao S."/>
            <person name="Lieberman T.D."/>
            <person name="Swanson P.K."/>
            <person name="Smith M."/>
            <person name="Roesemann S."/>
            <person name="Alexander J.E."/>
            <person name="Rich S.A."/>
            <person name="Livny J."/>
            <person name="Vlamakis H."/>
            <person name="Clish C."/>
            <person name="Bullock K."/>
            <person name="Deik A."/>
            <person name="Scott J."/>
            <person name="Pierce K.A."/>
            <person name="Xavier R.J."/>
            <person name="Alm E.J."/>
        </authorList>
    </citation>
    <scope>NUCLEOTIDE SEQUENCE [LARGE SCALE GENOMIC DNA]</scope>
    <source>
        <strain evidence="2 3">BIOML-A134</strain>
    </source>
</reference>
<evidence type="ECO:0000313" key="3">
    <source>
        <dbReference type="Proteomes" id="UP000473905"/>
    </source>
</evidence>
<sequence length="389" mass="44972">MDRKKIAILSVYDVYNYGSILQTYATQQVIKGLGFDSIIIRNDHRDKLSQLKRCFNLPLLQMKMNFIIRDIYVKYLNKTLGEYFYSRREAFDRFIKTCLFISPDWGDKMSIAAHIKDFNYALVGSDQVWNPMNLGKDFYTMSFIPMGIKRVAYAPSFGVASISERQKEKIKDYLLKIDCISIRELSGQKIIKELIGKEVPVVADPTILMPFEKWEEFVSVHPYEEKPYILCYFLGTIKSHREFAKKLKRKTGIDIISLPHSDEICKWDFNFGDYTPLNVGPQEFVNLIAHASYVCTDSFHATVFSNLFSRQFFSFGRYANDDNIASTNSRIPSLLSILGNEGRYVDSSIDIADNLLDEINFKCVKKKISELRNTSREYLLKSLDCDGIV</sequence>
<protein>
    <submittedName>
        <fullName evidence="2">Polysaccharide pyruvyl transferase family protein</fullName>
    </submittedName>
</protein>
<dbReference type="Pfam" id="PF04230">
    <property type="entry name" value="PS_pyruv_trans"/>
    <property type="match status" value="1"/>
</dbReference>
<keyword evidence="3" id="KW-1185">Reference proteome</keyword>
<accession>A0A5M5ELM3</accession>
<name>A0A5M5ELM3_BACOV</name>
<dbReference type="InterPro" id="IPR007345">
    <property type="entry name" value="Polysacch_pyruvyl_Trfase"/>
</dbReference>
<dbReference type="GO" id="GO:0016740">
    <property type="term" value="F:transferase activity"/>
    <property type="evidence" value="ECO:0007669"/>
    <property type="project" value="UniProtKB-KW"/>
</dbReference>
<gene>
    <name evidence="2" type="ORF">F3D66_30115</name>
</gene>
<organism evidence="2 3">
    <name type="scientific">Bacteroides ovatus</name>
    <dbReference type="NCBI Taxonomy" id="28116"/>
    <lineage>
        <taxon>Bacteria</taxon>
        <taxon>Pseudomonadati</taxon>
        <taxon>Bacteroidota</taxon>
        <taxon>Bacteroidia</taxon>
        <taxon>Bacteroidales</taxon>
        <taxon>Bacteroidaceae</taxon>
        <taxon>Bacteroides</taxon>
    </lineage>
</organism>
<comment type="caution">
    <text evidence="2">The sequence shown here is derived from an EMBL/GenBank/DDBJ whole genome shotgun (WGS) entry which is preliminary data.</text>
</comment>
<keyword evidence="2" id="KW-0808">Transferase</keyword>
<evidence type="ECO:0000259" key="1">
    <source>
        <dbReference type="Pfam" id="PF04230"/>
    </source>
</evidence>
<feature type="domain" description="Polysaccharide pyruvyl transferase" evidence="1">
    <location>
        <begin position="16"/>
        <end position="316"/>
    </location>
</feature>
<dbReference type="EMBL" id="VWKB01000075">
    <property type="protein sequence ID" value="KAA4088588.1"/>
    <property type="molecule type" value="Genomic_DNA"/>
</dbReference>
<proteinExistence type="predicted"/>